<keyword evidence="1" id="KW-1185">Reference proteome</keyword>
<organism evidence="1 2">
    <name type="scientific">Romanomermis culicivorax</name>
    <name type="common">Nematode worm</name>
    <dbReference type="NCBI Taxonomy" id="13658"/>
    <lineage>
        <taxon>Eukaryota</taxon>
        <taxon>Metazoa</taxon>
        <taxon>Ecdysozoa</taxon>
        <taxon>Nematoda</taxon>
        <taxon>Enoplea</taxon>
        <taxon>Dorylaimia</taxon>
        <taxon>Mermithida</taxon>
        <taxon>Mermithoidea</taxon>
        <taxon>Mermithidae</taxon>
        <taxon>Romanomermis</taxon>
    </lineage>
</organism>
<evidence type="ECO:0000313" key="1">
    <source>
        <dbReference type="Proteomes" id="UP000887565"/>
    </source>
</evidence>
<reference evidence="2" key="1">
    <citation type="submission" date="2022-11" db="UniProtKB">
        <authorList>
            <consortium name="WormBaseParasite"/>
        </authorList>
    </citation>
    <scope>IDENTIFICATION</scope>
</reference>
<dbReference type="Proteomes" id="UP000887565">
    <property type="component" value="Unplaced"/>
</dbReference>
<accession>A0A915HPX8</accession>
<evidence type="ECO:0000313" key="2">
    <source>
        <dbReference type="WBParaSite" id="nRc.2.0.1.t03402-RA"/>
    </source>
</evidence>
<name>A0A915HPX8_ROMCU</name>
<sequence length="158" mass="17706">MDISICAYRFWTSVALSSSNGTFVFQHFVPSNALSISQRTYLTVRTSACSETGRVLKFGNITSSKSDLGRLNFVNPKMTRQFGLKQFPQMITVILARPSISWEALTRVSPFLNYNSVLGDGFTGSRILGRWERVDGGPVWARRNVYCKTGQQAMQAIH</sequence>
<dbReference type="WBParaSite" id="nRc.2.0.1.t03402-RA">
    <property type="protein sequence ID" value="nRc.2.0.1.t03402-RA"/>
    <property type="gene ID" value="nRc.2.0.1.g03402"/>
</dbReference>
<proteinExistence type="predicted"/>
<protein>
    <submittedName>
        <fullName evidence="2">Uncharacterized protein</fullName>
    </submittedName>
</protein>
<dbReference type="AlphaFoldDB" id="A0A915HPX8"/>